<reference evidence="3" key="1">
    <citation type="journal article" date="2019" name="Int. J. Syst. Evol. Microbiol.">
        <title>The Global Catalogue of Microorganisms (GCM) 10K type strain sequencing project: providing services to taxonomists for standard genome sequencing and annotation.</title>
        <authorList>
            <consortium name="The Broad Institute Genomics Platform"/>
            <consortium name="The Broad Institute Genome Sequencing Center for Infectious Disease"/>
            <person name="Wu L."/>
            <person name="Ma J."/>
        </authorList>
    </citation>
    <scope>NUCLEOTIDE SEQUENCE [LARGE SCALE GENOMIC DNA]</scope>
    <source>
        <strain evidence="3">JCM 32105</strain>
    </source>
</reference>
<dbReference type="NCBIfam" id="TIGR04183">
    <property type="entry name" value="Por_Secre_tail"/>
    <property type="match status" value="1"/>
</dbReference>
<organism evidence="2 3">
    <name type="scientific">Nemorincola caseinilytica</name>
    <dbReference type="NCBI Taxonomy" id="2054315"/>
    <lineage>
        <taxon>Bacteria</taxon>
        <taxon>Pseudomonadati</taxon>
        <taxon>Bacteroidota</taxon>
        <taxon>Chitinophagia</taxon>
        <taxon>Chitinophagales</taxon>
        <taxon>Chitinophagaceae</taxon>
        <taxon>Nemorincola</taxon>
    </lineage>
</organism>
<feature type="domain" description="Secretion system C-terminal sorting" evidence="1">
    <location>
        <begin position="484"/>
        <end position="555"/>
    </location>
</feature>
<gene>
    <name evidence="2" type="ORF">GCM10023093_18110</name>
</gene>
<name>A0ABP8NEA5_9BACT</name>
<proteinExistence type="predicted"/>
<evidence type="ECO:0000259" key="1">
    <source>
        <dbReference type="Pfam" id="PF18962"/>
    </source>
</evidence>
<dbReference type="Proteomes" id="UP001500067">
    <property type="component" value="Unassembled WGS sequence"/>
</dbReference>
<comment type="caution">
    <text evidence="2">The sequence shown here is derived from an EMBL/GenBank/DDBJ whole genome shotgun (WGS) entry which is preliminary data.</text>
</comment>
<sequence length="558" mass="59790">MYLLLAYTGHAQYNTLQNTVWPMGLYSGVSFATGIPMAISTAIEAAEGSAAVCDAEGSLLFYTEGRTIWDRTHTIMLGGDSVCPNACFSNMQGAAIAPVLNYGPGSGPRQYYVFSIYSLEYVLDDTSGLKLYYSIVDMDLNGGLGGVVPGMSRIYMASRMCEKMITIPGDSCDLWLLVHRMEEPVFYAYHITACGLDPTPVVSVAGDRTGWFAYGGGIMKASPDRHRLAVCNFTSSTSTISWSPVDTTQIGTELFDFDPATGRVSNAVSICRGKRDMYTEFSPDNSKLYVTSMLGTLPDTGVLWQYDVTDTAAIQATKYMVARAGGTTHSRDMRLGADGKVYVCESVPAGYLNCIAAPNAAGAACTYMPNVLTSLPASSFIWGITNLYNAPITIPEDTTISTTDTTICFYDTDTVLLTAPFTGCVRWYDGSSLPTHVAIGEGQYSLTSVEGCLVRRHTFNVIAAPLPCIETGIGAVDMYTDMTLYPQPATDACVLRSGKPLPAGAEATVYDMTGRAVANIALAGTHTTIPLGHLPAGVYQVRIQAAGTVILRKMAVLH</sequence>
<dbReference type="SUPFAM" id="SSF75011">
    <property type="entry name" value="3-carboxy-cis,cis-mucoante lactonizing enzyme"/>
    <property type="match status" value="1"/>
</dbReference>
<accession>A0ABP8NEA5</accession>
<dbReference type="Pfam" id="PF18962">
    <property type="entry name" value="Por_Secre_tail"/>
    <property type="match status" value="1"/>
</dbReference>
<dbReference type="InterPro" id="IPR026444">
    <property type="entry name" value="Secre_tail"/>
</dbReference>
<evidence type="ECO:0000313" key="3">
    <source>
        <dbReference type="Proteomes" id="UP001500067"/>
    </source>
</evidence>
<evidence type="ECO:0000313" key="2">
    <source>
        <dbReference type="EMBL" id="GAA4465608.1"/>
    </source>
</evidence>
<dbReference type="InterPro" id="IPR015943">
    <property type="entry name" value="WD40/YVTN_repeat-like_dom_sf"/>
</dbReference>
<dbReference type="Gene3D" id="2.130.10.10">
    <property type="entry name" value="YVTN repeat-like/Quinoprotein amine dehydrogenase"/>
    <property type="match status" value="1"/>
</dbReference>
<dbReference type="EMBL" id="BAABFA010000010">
    <property type="protein sequence ID" value="GAA4465608.1"/>
    <property type="molecule type" value="Genomic_DNA"/>
</dbReference>
<keyword evidence="3" id="KW-1185">Reference proteome</keyword>
<protein>
    <recommendedName>
        <fullName evidence="1">Secretion system C-terminal sorting domain-containing protein</fullName>
    </recommendedName>
</protein>